<dbReference type="PANTHER" id="PTHR13778:SF47">
    <property type="entry name" value="LIPOPOLYSACCHARIDE 1,3-GALACTOSYLTRANSFERASE"/>
    <property type="match status" value="1"/>
</dbReference>
<proteinExistence type="predicted"/>
<dbReference type="Pfam" id="PF01501">
    <property type="entry name" value="Glyco_transf_8"/>
    <property type="match status" value="1"/>
</dbReference>
<accession>A0A9E8Z8L3</accession>
<dbReference type="GO" id="GO:0046872">
    <property type="term" value="F:metal ion binding"/>
    <property type="evidence" value="ECO:0007669"/>
    <property type="project" value="UniProtKB-KW"/>
</dbReference>
<dbReference type="InterPro" id="IPR002495">
    <property type="entry name" value="Glyco_trans_8"/>
</dbReference>
<dbReference type="InterPro" id="IPR050748">
    <property type="entry name" value="Glycosyltrans_8_dom-fam"/>
</dbReference>
<dbReference type="InterPro" id="IPR029044">
    <property type="entry name" value="Nucleotide-diphossugar_trans"/>
</dbReference>
<dbReference type="AlphaFoldDB" id="A0A9E8Z8L3"/>
<reference evidence="4" key="1">
    <citation type="submission" date="2022-12" db="EMBL/GenBank/DDBJ databases">
        <title>Polyphasic identification of a Novel Hot-Spring Cyanobacterium Ocullathermofonsia sinensis gen nov. sp. nov. and Genomic Insights on its Adaptations to the Thermal Habitat.</title>
        <authorList>
            <person name="Daroch M."/>
            <person name="Tang J."/>
            <person name="Jiang Y."/>
        </authorList>
    </citation>
    <scope>NUCLEOTIDE SEQUENCE</scope>
    <source>
        <strain evidence="4">PKUAC-SCTA174</strain>
    </source>
</reference>
<keyword evidence="3" id="KW-0479">Metal-binding</keyword>
<dbReference type="CDD" id="cd04194">
    <property type="entry name" value="GT8_A4GalT_like"/>
    <property type="match status" value="1"/>
</dbReference>
<dbReference type="SUPFAM" id="SSF53448">
    <property type="entry name" value="Nucleotide-diphospho-sugar transferases"/>
    <property type="match status" value="1"/>
</dbReference>
<evidence type="ECO:0000256" key="3">
    <source>
        <dbReference type="ARBA" id="ARBA00022723"/>
    </source>
</evidence>
<keyword evidence="2" id="KW-0808">Transferase</keyword>
<evidence type="ECO:0000313" key="5">
    <source>
        <dbReference type="Proteomes" id="UP001163152"/>
    </source>
</evidence>
<dbReference type="Gene3D" id="3.90.550.10">
    <property type="entry name" value="Spore Coat Polysaccharide Biosynthesis Protein SpsA, Chain A"/>
    <property type="match status" value="1"/>
</dbReference>
<evidence type="ECO:0000256" key="2">
    <source>
        <dbReference type="ARBA" id="ARBA00022679"/>
    </source>
</evidence>
<dbReference type="PANTHER" id="PTHR13778">
    <property type="entry name" value="GLYCOSYLTRANSFERASE 8 DOMAIN-CONTAINING PROTEIN"/>
    <property type="match status" value="1"/>
</dbReference>
<sequence>MSTPAKTICLACAADDFYAMPLGVTVYSALANLSHDCYLKLFVLDDGIRNANKRKLAASLDADRVTIEWIQPPIKQIKQICDRSASPYPKSAYLRLLLPDIVPDEVEKVIYLDTDIVVTGNLETLWNLEIDNQALLAVQDPVHRFVNQAHHLKSFDLNTWGITSEHRYLNSGVLVMNLNKWRSEKLADRIMNFMSQHSELLFPDQDGLSIILANDWGELEPRWNQVHVVHSFSSWRESPYHQEMFENVLHHPYVIHFTSRPKPWMPGCTHPHRGVFLHYLQMTAWAGWTNTKWNYTEQLFRRSVRRFIRLAKQFYRRMVPTWTSTPSVQVAASDRNSPKR</sequence>
<dbReference type="Proteomes" id="UP001163152">
    <property type="component" value="Chromosome"/>
</dbReference>
<evidence type="ECO:0000313" key="4">
    <source>
        <dbReference type="EMBL" id="WAL58312.1"/>
    </source>
</evidence>
<evidence type="ECO:0000256" key="1">
    <source>
        <dbReference type="ARBA" id="ARBA00022676"/>
    </source>
</evidence>
<keyword evidence="1" id="KW-0328">Glycosyltransferase</keyword>
<organism evidence="4 5">
    <name type="scientific">Thermocoleostomius sinensis A174</name>
    <dbReference type="NCBI Taxonomy" id="2016057"/>
    <lineage>
        <taxon>Bacteria</taxon>
        <taxon>Bacillati</taxon>
        <taxon>Cyanobacteriota</taxon>
        <taxon>Cyanophyceae</taxon>
        <taxon>Oculatellales</taxon>
        <taxon>Oculatellaceae</taxon>
        <taxon>Thermocoleostomius</taxon>
    </lineage>
</organism>
<dbReference type="RefSeq" id="WP_268607718.1">
    <property type="nucleotide sequence ID" value="NZ_CP113797.1"/>
</dbReference>
<keyword evidence="5" id="KW-1185">Reference proteome</keyword>
<name>A0A9E8Z8L3_9CYAN</name>
<dbReference type="EMBL" id="CP113797">
    <property type="protein sequence ID" value="WAL58312.1"/>
    <property type="molecule type" value="Genomic_DNA"/>
</dbReference>
<dbReference type="KEGG" id="tsin:OXH18_14070"/>
<dbReference type="GO" id="GO:0016757">
    <property type="term" value="F:glycosyltransferase activity"/>
    <property type="evidence" value="ECO:0007669"/>
    <property type="project" value="UniProtKB-KW"/>
</dbReference>
<gene>
    <name evidence="4" type="ORF">OXH18_14070</name>
</gene>
<protein>
    <submittedName>
        <fullName evidence="4">Glycosyltransferase family 8 protein</fullName>
    </submittedName>
</protein>